<organism evidence="7 8">
    <name type="scientific">Candidatus Dojkabacteria bacterium</name>
    <dbReference type="NCBI Taxonomy" id="2099670"/>
    <lineage>
        <taxon>Bacteria</taxon>
        <taxon>Candidatus Dojkabacteria</taxon>
    </lineage>
</organism>
<dbReference type="AlphaFoldDB" id="A0A955I7N7"/>
<dbReference type="PROSITE" id="PS00163">
    <property type="entry name" value="FUMARATE_LYASES"/>
    <property type="match status" value="1"/>
</dbReference>
<dbReference type="PRINTS" id="PR00149">
    <property type="entry name" value="FUMRATELYASE"/>
</dbReference>
<dbReference type="InterPro" id="IPR047136">
    <property type="entry name" value="PurB_bact"/>
</dbReference>
<evidence type="ECO:0000256" key="2">
    <source>
        <dbReference type="ARBA" id="ARBA00004734"/>
    </source>
</evidence>
<comment type="pathway">
    <text evidence="1">Purine metabolism; IMP biosynthesis via de novo pathway; 5-amino-1-(5-phospho-D-ribosyl)imidazole-4-carboxamide from 5-amino-1-(5-phospho-D-ribosyl)imidazole-4-carboxylate: step 2/2.</text>
</comment>
<reference evidence="7" key="2">
    <citation type="journal article" date="2021" name="Microbiome">
        <title>Successional dynamics and alternative stable states in a saline activated sludge microbial community over 9 years.</title>
        <authorList>
            <person name="Wang Y."/>
            <person name="Ye J."/>
            <person name="Ju F."/>
            <person name="Liu L."/>
            <person name="Boyd J.A."/>
            <person name="Deng Y."/>
            <person name="Parks D.H."/>
            <person name="Jiang X."/>
            <person name="Yin X."/>
            <person name="Woodcroft B.J."/>
            <person name="Tyson G.W."/>
            <person name="Hugenholtz P."/>
            <person name="Polz M.F."/>
            <person name="Zhang T."/>
        </authorList>
    </citation>
    <scope>NUCLEOTIDE SEQUENCE</scope>
    <source>
        <strain evidence="7">HKST-UBA15</strain>
    </source>
</reference>
<evidence type="ECO:0000259" key="5">
    <source>
        <dbReference type="Pfam" id="PF00206"/>
    </source>
</evidence>
<dbReference type="NCBIfam" id="NF006764">
    <property type="entry name" value="PRK09285.1"/>
    <property type="match status" value="1"/>
</dbReference>
<dbReference type="Pfam" id="PF08328">
    <property type="entry name" value="ASL_C"/>
    <property type="match status" value="1"/>
</dbReference>
<reference evidence="7" key="1">
    <citation type="submission" date="2020-04" db="EMBL/GenBank/DDBJ databases">
        <authorList>
            <person name="Zhang T."/>
        </authorList>
    </citation>
    <scope>NUCLEOTIDE SEQUENCE</scope>
    <source>
        <strain evidence="7">HKST-UBA15</strain>
    </source>
</reference>
<proteinExistence type="predicted"/>
<dbReference type="EC" id="4.3.2.2" evidence="7"/>
<dbReference type="GO" id="GO:0004018">
    <property type="term" value="F:N6-(1,2-dicarboxyethyl)AMP AMP-lyase (fumarate-forming) activity"/>
    <property type="evidence" value="ECO:0007669"/>
    <property type="project" value="InterPro"/>
</dbReference>
<dbReference type="InterPro" id="IPR020557">
    <property type="entry name" value="Fumarate_lyase_CS"/>
</dbReference>
<accession>A0A955I7N7</accession>
<comment type="function">
    <text evidence="4">Catalyzes two reactions in de novo purine nucleotide biosynthesis. Catalyzes the breakdown of 5-aminoimidazole- (N-succinylocarboxamide) ribotide (SAICAR or 2-[5-amino-1-(5-phospho-beta-D-ribosyl)imidazole-4-carboxamido]succinate) to 5-aminoimidazole-4-carboxamide ribotide (AICAR or 5-amino-1-(5-phospho-beta-D-ribosyl)imidazole-4-carboxamide) and fumarate, and of adenylosuccinate (ADS or N(6)-(1,2-dicarboxyethyl)-AMP) to adenosine monophosphate (AMP) and fumarate.</text>
</comment>
<keyword evidence="3" id="KW-0658">Purine biosynthesis</keyword>
<dbReference type="InterPro" id="IPR022761">
    <property type="entry name" value="Fumarate_lyase_N"/>
</dbReference>
<dbReference type="Proteomes" id="UP000745577">
    <property type="component" value="Unassembled WGS sequence"/>
</dbReference>
<evidence type="ECO:0000256" key="4">
    <source>
        <dbReference type="ARBA" id="ARBA00025012"/>
    </source>
</evidence>
<dbReference type="EMBL" id="JAGQLL010000044">
    <property type="protein sequence ID" value="MCA9380265.1"/>
    <property type="molecule type" value="Genomic_DNA"/>
</dbReference>
<evidence type="ECO:0000256" key="1">
    <source>
        <dbReference type="ARBA" id="ARBA00004706"/>
    </source>
</evidence>
<dbReference type="SUPFAM" id="SSF48557">
    <property type="entry name" value="L-aspartase-like"/>
    <property type="match status" value="1"/>
</dbReference>
<dbReference type="Gene3D" id="1.10.275.10">
    <property type="entry name" value="Fumarase/aspartase (N-terminal domain)"/>
    <property type="match status" value="1"/>
</dbReference>
<comment type="pathway">
    <text evidence="2">Purine metabolism; AMP biosynthesis via de novo pathway; AMP from IMP: step 2/2.</text>
</comment>
<evidence type="ECO:0000256" key="3">
    <source>
        <dbReference type="ARBA" id="ARBA00022755"/>
    </source>
</evidence>
<name>A0A955I7N7_9BACT</name>
<comment type="caution">
    <text evidence="7">The sequence shown here is derived from an EMBL/GenBank/DDBJ whole genome shotgun (WGS) entry which is preliminary data.</text>
</comment>
<dbReference type="InterPro" id="IPR013539">
    <property type="entry name" value="PurB_C"/>
</dbReference>
<evidence type="ECO:0000313" key="8">
    <source>
        <dbReference type="Proteomes" id="UP000745577"/>
    </source>
</evidence>
<dbReference type="Gene3D" id="1.20.200.10">
    <property type="entry name" value="Fumarase/aspartase (Central domain)"/>
    <property type="match status" value="1"/>
</dbReference>
<evidence type="ECO:0000259" key="6">
    <source>
        <dbReference type="Pfam" id="PF08328"/>
    </source>
</evidence>
<dbReference type="Gene3D" id="1.10.40.30">
    <property type="entry name" value="Fumarase/aspartase (C-terminal domain)"/>
    <property type="match status" value="1"/>
</dbReference>
<dbReference type="Pfam" id="PF00206">
    <property type="entry name" value="Lyase_1"/>
    <property type="match status" value="1"/>
</dbReference>
<gene>
    <name evidence="7" type="primary">purB</name>
    <name evidence="7" type="ORF">KC675_03760</name>
</gene>
<dbReference type="PRINTS" id="PR00145">
    <property type="entry name" value="ARGSUCLYASE"/>
</dbReference>
<dbReference type="InterPro" id="IPR024083">
    <property type="entry name" value="Fumarase/histidase_N"/>
</dbReference>
<sequence length="457" mass="52468">MSEIKTPKPFSFFNSISSIDGRFRGRTENASKYFSEFATYRGRVLVEIEYLIAFLEEIGEKLETKTIKSFRKIVEDFSESDAELIWKKDEEINHDTKAIEYFLISKLGEQKLEKYKNFIHIGLTSTDIDNIGFALSLQGFLKDIYFEEIEGLLEVLKKIAKENKDLVMPARSHGQIAVPTTAGKELSYFYSRLNTQLEKLKSIKIGSKLTGAVGNHNALTFAYPDVDWIKFSKKFLNDLGLDNYTHTTQVEPYDHKVELIQAVKRINLVMTSLDQDIWRYLALGYISMKDDAGHVGSSTMPQKINPIGFEMSENYSSLSNGILDVLERRLPLNRWQRDLTDKYLLRDLGQALTMTVLATVSTRDALNQLGFNKALIANELDNHWEIIAEGIQTLLRTTDYTQPYEKLKELTRGKVVTKETYTKFIDELEVPEDFKDKLRKLSPENYIGNAVKLVDLI</sequence>
<evidence type="ECO:0000313" key="7">
    <source>
        <dbReference type="EMBL" id="MCA9380265.1"/>
    </source>
</evidence>
<feature type="domain" description="Adenylosuccinate lyase PurB C-terminal" evidence="6">
    <location>
        <begin position="334"/>
        <end position="447"/>
    </location>
</feature>
<dbReference type="GO" id="GO:0006188">
    <property type="term" value="P:IMP biosynthetic process"/>
    <property type="evidence" value="ECO:0007669"/>
    <property type="project" value="InterPro"/>
</dbReference>
<dbReference type="InterPro" id="IPR008948">
    <property type="entry name" value="L-Aspartase-like"/>
</dbReference>
<dbReference type="InterPro" id="IPR000362">
    <property type="entry name" value="Fumarate_lyase_fam"/>
</dbReference>
<dbReference type="PANTHER" id="PTHR43411">
    <property type="entry name" value="ADENYLOSUCCINATE LYASE"/>
    <property type="match status" value="1"/>
</dbReference>
<keyword evidence="7" id="KW-0456">Lyase</keyword>
<protein>
    <submittedName>
        <fullName evidence="7">Adenylosuccinate lyase</fullName>
        <ecNumber evidence="7">4.3.2.2</ecNumber>
    </submittedName>
</protein>
<feature type="domain" description="Fumarate lyase N-terminal" evidence="5">
    <location>
        <begin position="21"/>
        <end position="312"/>
    </location>
</feature>
<dbReference type="PANTHER" id="PTHR43411:SF1">
    <property type="entry name" value="ADENYLOSUCCINATE LYASE"/>
    <property type="match status" value="1"/>
</dbReference>